<evidence type="ECO:0000256" key="1">
    <source>
        <dbReference type="SAM" id="SignalP"/>
    </source>
</evidence>
<evidence type="ECO:0000313" key="2">
    <source>
        <dbReference type="EMBL" id="BBZ78689.1"/>
    </source>
</evidence>
<dbReference type="EMBL" id="AP022620">
    <property type="protein sequence ID" value="BBZ78689.1"/>
    <property type="molecule type" value="Genomic_DNA"/>
</dbReference>
<protein>
    <recommendedName>
        <fullName evidence="4">Secreted protein</fullName>
    </recommendedName>
</protein>
<proteinExistence type="predicted"/>
<evidence type="ECO:0008006" key="4">
    <source>
        <dbReference type="Google" id="ProtNLM"/>
    </source>
</evidence>
<dbReference type="Proteomes" id="UP000467249">
    <property type="component" value="Chromosome"/>
</dbReference>
<organism evidence="2 3">
    <name type="scientific">Mycolicibacterium anyangense</name>
    <dbReference type="NCBI Taxonomy" id="1431246"/>
    <lineage>
        <taxon>Bacteria</taxon>
        <taxon>Bacillati</taxon>
        <taxon>Actinomycetota</taxon>
        <taxon>Actinomycetes</taxon>
        <taxon>Mycobacteriales</taxon>
        <taxon>Mycobacteriaceae</taxon>
        <taxon>Mycolicibacterium</taxon>
    </lineage>
</organism>
<name>A0A6N4WCE4_9MYCO</name>
<keyword evidence="1" id="KW-0732">Signal</keyword>
<sequence length="111" mass="11059">MSKRTATILLSLAALSAVPAAITPTAQADVCGDVGGRHVTVGGCTPGIAGDAVAGAVAVGTADAVAGDWVRYGFPETYAYSLVPAFPGEQPCISPTGLPYYTPGTEPCYAP</sequence>
<evidence type="ECO:0000313" key="3">
    <source>
        <dbReference type="Proteomes" id="UP000467249"/>
    </source>
</evidence>
<dbReference type="KEGG" id="many:MANY_40260"/>
<keyword evidence="3" id="KW-1185">Reference proteome</keyword>
<feature type="signal peptide" evidence="1">
    <location>
        <begin position="1"/>
        <end position="28"/>
    </location>
</feature>
<feature type="chain" id="PRO_5026780051" description="Secreted protein" evidence="1">
    <location>
        <begin position="29"/>
        <end position="111"/>
    </location>
</feature>
<dbReference type="AlphaFoldDB" id="A0A6N4WCE4"/>
<dbReference type="RefSeq" id="WP_163805803.1">
    <property type="nucleotide sequence ID" value="NZ_AP022620.1"/>
</dbReference>
<reference evidence="2 3" key="1">
    <citation type="journal article" date="2019" name="Emerg. Microbes Infect.">
        <title>Comprehensive subspecies identification of 175 nontuberculous mycobacteria species based on 7547 genomic profiles.</title>
        <authorList>
            <person name="Matsumoto Y."/>
            <person name="Kinjo T."/>
            <person name="Motooka D."/>
            <person name="Nabeya D."/>
            <person name="Jung N."/>
            <person name="Uechi K."/>
            <person name="Horii T."/>
            <person name="Iida T."/>
            <person name="Fujita J."/>
            <person name="Nakamura S."/>
        </authorList>
    </citation>
    <scope>NUCLEOTIDE SEQUENCE [LARGE SCALE GENOMIC DNA]</scope>
    <source>
        <strain evidence="2 3">JCM 30275</strain>
    </source>
</reference>
<gene>
    <name evidence="2" type="ORF">MANY_40260</name>
</gene>
<accession>A0A6N4WCE4</accession>